<evidence type="ECO:0008006" key="4">
    <source>
        <dbReference type="Google" id="ProtNLM"/>
    </source>
</evidence>
<evidence type="ECO:0000256" key="1">
    <source>
        <dbReference type="SAM" id="Phobius"/>
    </source>
</evidence>
<dbReference type="PANTHER" id="PTHR47718:SF12">
    <property type="entry name" value="PROTEIN FAR1-RELATED SEQUENCE"/>
    <property type="match status" value="1"/>
</dbReference>
<dbReference type="Proteomes" id="UP000235145">
    <property type="component" value="Unassembled WGS sequence"/>
</dbReference>
<keyword evidence="1" id="KW-0812">Transmembrane</keyword>
<accession>A0A9R1V2Z0</accession>
<dbReference type="PANTHER" id="PTHR47718">
    <property type="entry name" value="OS01G0519700 PROTEIN"/>
    <property type="match status" value="1"/>
</dbReference>
<dbReference type="AlphaFoldDB" id="A0A9R1V2Z0"/>
<comment type="caution">
    <text evidence="2">The sequence shown here is derived from an EMBL/GenBank/DDBJ whole genome shotgun (WGS) entry which is preliminary data.</text>
</comment>
<gene>
    <name evidence="2" type="ORF">LSAT_V11C700376370</name>
</gene>
<dbReference type="EMBL" id="NBSK02000007">
    <property type="protein sequence ID" value="KAJ0197592.1"/>
    <property type="molecule type" value="Genomic_DNA"/>
</dbReference>
<keyword evidence="3" id="KW-1185">Reference proteome</keyword>
<keyword evidence="1" id="KW-1133">Transmembrane helix</keyword>
<name>A0A9R1V2Z0_LACSA</name>
<proteinExistence type="predicted"/>
<keyword evidence="1" id="KW-0472">Membrane</keyword>
<protein>
    <recommendedName>
        <fullName evidence="4">Protein FAR1-RELATED SEQUENCE</fullName>
    </recommendedName>
</protein>
<organism evidence="2 3">
    <name type="scientific">Lactuca sativa</name>
    <name type="common">Garden lettuce</name>
    <dbReference type="NCBI Taxonomy" id="4236"/>
    <lineage>
        <taxon>Eukaryota</taxon>
        <taxon>Viridiplantae</taxon>
        <taxon>Streptophyta</taxon>
        <taxon>Embryophyta</taxon>
        <taxon>Tracheophyta</taxon>
        <taxon>Spermatophyta</taxon>
        <taxon>Magnoliopsida</taxon>
        <taxon>eudicotyledons</taxon>
        <taxon>Gunneridae</taxon>
        <taxon>Pentapetalae</taxon>
        <taxon>asterids</taxon>
        <taxon>campanulids</taxon>
        <taxon>Asterales</taxon>
        <taxon>Asteraceae</taxon>
        <taxon>Cichorioideae</taxon>
        <taxon>Cichorieae</taxon>
        <taxon>Lactucinae</taxon>
        <taxon>Lactuca</taxon>
    </lineage>
</organism>
<evidence type="ECO:0000313" key="3">
    <source>
        <dbReference type="Proteomes" id="UP000235145"/>
    </source>
</evidence>
<feature type="transmembrane region" description="Helical" evidence="1">
    <location>
        <begin position="194"/>
        <end position="216"/>
    </location>
</feature>
<reference evidence="2 3" key="1">
    <citation type="journal article" date="2017" name="Nat. Commun.">
        <title>Genome assembly with in vitro proximity ligation data and whole-genome triplication in lettuce.</title>
        <authorList>
            <person name="Reyes-Chin-Wo S."/>
            <person name="Wang Z."/>
            <person name="Yang X."/>
            <person name="Kozik A."/>
            <person name="Arikit S."/>
            <person name="Song C."/>
            <person name="Xia L."/>
            <person name="Froenicke L."/>
            <person name="Lavelle D.O."/>
            <person name="Truco M.J."/>
            <person name="Xia R."/>
            <person name="Zhu S."/>
            <person name="Xu C."/>
            <person name="Xu H."/>
            <person name="Xu X."/>
            <person name="Cox K."/>
            <person name="Korf I."/>
            <person name="Meyers B.C."/>
            <person name="Michelmore R.W."/>
        </authorList>
    </citation>
    <scope>NUCLEOTIDE SEQUENCE [LARGE SCALE GENOMIC DNA]</scope>
    <source>
        <strain evidence="3">cv. Salinas</strain>
        <tissue evidence="2">Seedlings</tissue>
    </source>
</reference>
<sequence length="267" mass="31999">MDIEPDVVSNSYFKKHINQLVWSMNIEPSKFEFKEIKWLDDMFHMRDKWIPSYFRDIPMCGLMKTTYRSESSNSFFNVFSGPTNLLVNFMFNFDTALSKQHTSPQLLFALDPLKIEKHASLVYTREAFIKVQKQIKKASYQCFQKTSIIVNGFQEYTIIYKEIKSDKIPEFKFYNYICLIKYYYYLSMHMSKQLIVNVFISNFFGILCSHAFRVLIDYNIFKIPDKYILDRWRKNKMDVGFQKVNQRWRVCNTNISNLLQDKTPEST</sequence>
<evidence type="ECO:0000313" key="2">
    <source>
        <dbReference type="EMBL" id="KAJ0197592.1"/>
    </source>
</evidence>